<dbReference type="AlphaFoldDB" id="A0ABD3AW23"/>
<comment type="caution">
    <text evidence="2">The sequence shown here is derived from an EMBL/GenBank/DDBJ whole genome shotgun (WGS) entry which is preliminary data.</text>
</comment>
<gene>
    <name evidence="2" type="ORF">ACH5RR_003911</name>
</gene>
<name>A0ABD3AW23_9GENT</name>
<dbReference type="EMBL" id="JBJUIK010000002">
    <property type="protein sequence ID" value="KAL3535450.1"/>
    <property type="molecule type" value="Genomic_DNA"/>
</dbReference>
<sequence>MKKKKNPQRISKKKTKKTIKHQQLAIKNPNSQTLFAIILASLYSSDINNNNSHPNPIILHCLNRLLRTLPQNLSPPILSLLPILLTSKSDEVSCKSAELVGVASLISIEINEVIALEDGIILGLINLLGSSRRSASVAACNAILDLSTTSIGRGRLLEFSALEKLMAIDPCLQSFLCLRT</sequence>
<evidence type="ECO:0000313" key="2">
    <source>
        <dbReference type="EMBL" id="KAL3535450.1"/>
    </source>
</evidence>
<keyword evidence="3" id="KW-1185">Reference proteome</keyword>
<evidence type="ECO:0000313" key="3">
    <source>
        <dbReference type="Proteomes" id="UP001630127"/>
    </source>
</evidence>
<dbReference type="Proteomes" id="UP001630127">
    <property type="component" value="Unassembled WGS sequence"/>
</dbReference>
<organism evidence="2 3">
    <name type="scientific">Cinchona calisaya</name>
    <dbReference type="NCBI Taxonomy" id="153742"/>
    <lineage>
        <taxon>Eukaryota</taxon>
        <taxon>Viridiplantae</taxon>
        <taxon>Streptophyta</taxon>
        <taxon>Embryophyta</taxon>
        <taxon>Tracheophyta</taxon>
        <taxon>Spermatophyta</taxon>
        <taxon>Magnoliopsida</taxon>
        <taxon>eudicotyledons</taxon>
        <taxon>Gunneridae</taxon>
        <taxon>Pentapetalae</taxon>
        <taxon>asterids</taxon>
        <taxon>lamiids</taxon>
        <taxon>Gentianales</taxon>
        <taxon>Rubiaceae</taxon>
        <taxon>Cinchonoideae</taxon>
        <taxon>Cinchoneae</taxon>
        <taxon>Cinchona</taxon>
    </lineage>
</organism>
<dbReference type="SUPFAM" id="SSF48371">
    <property type="entry name" value="ARM repeat"/>
    <property type="match status" value="1"/>
</dbReference>
<proteinExistence type="predicted"/>
<feature type="region of interest" description="Disordered" evidence="1">
    <location>
        <begin position="1"/>
        <end position="20"/>
    </location>
</feature>
<dbReference type="InterPro" id="IPR016024">
    <property type="entry name" value="ARM-type_fold"/>
</dbReference>
<protein>
    <submittedName>
        <fullName evidence="2">Uncharacterized protein</fullName>
    </submittedName>
</protein>
<reference evidence="2 3" key="1">
    <citation type="submission" date="2024-11" db="EMBL/GenBank/DDBJ databases">
        <title>A near-complete genome assembly of Cinchona calisaya.</title>
        <authorList>
            <person name="Lian D.C."/>
            <person name="Zhao X.W."/>
            <person name="Wei L."/>
        </authorList>
    </citation>
    <scope>NUCLEOTIDE SEQUENCE [LARGE SCALE GENOMIC DNA]</scope>
    <source>
        <tissue evidence="2">Nenye</tissue>
    </source>
</reference>
<accession>A0ABD3AW23</accession>
<evidence type="ECO:0000256" key="1">
    <source>
        <dbReference type="SAM" id="MobiDB-lite"/>
    </source>
</evidence>